<evidence type="ECO:0000313" key="3">
    <source>
        <dbReference type="Proteomes" id="UP000277671"/>
    </source>
</evidence>
<keyword evidence="3" id="KW-1185">Reference proteome</keyword>
<protein>
    <submittedName>
        <fullName evidence="2">Mandelamide amidase</fullName>
    </submittedName>
</protein>
<gene>
    <name evidence="2" type="ORF">BDK92_1057</name>
</gene>
<feature type="domain" description="Amidase" evidence="1">
    <location>
        <begin position="38"/>
        <end position="464"/>
    </location>
</feature>
<dbReference type="InterPro" id="IPR036928">
    <property type="entry name" value="AS_sf"/>
</dbReference>
<dbReference type="SUPFAM" id="SSF75304">
    <property type="entry name" value="Amidase signature (AS) enzymes"/>
    <property type="match status" value="1"/>
</dbReference>
<evidence type="ECO:0000313" key="2">
    <source>
        <dbReference type="EMBL" id="RKR86791.1"/>
    </source>
</evidence>
<sequence>MLDDTARAGDTQLTELGVAAAAAAIRRGDITAESYAAALLRQARRNSDLRSFITIDESAVLEAANVADKARAAGSTAPLLGVPVGIKDSYQTRDLPTTLGLKALKEFVPEADAEAVTAVKAAGAIVFGKNNLVELSYGVTGHNDEYGQVRNPYKRDHLSGGSSSGSAASVAARIVPAAFGGDTVGSIRIPAALTGVVGYKPTTGRWPRGGVAPVSHVLDTTGLLARNVEDCILVDQIVGRGAIVPPSESSGLTGARFAYAPEYYLKLVASDVEQQFWETVRRLRAAGAEVVEIDLGDDFSGLADRTAWNLFLRETQQAVTRFLRENDYPVSFDDVYHGLKPQLHAVWSATVVPGAPAYLSDEEYAATLAVDRPKLQQRLGDVFARDGFDALILPTTPAPAPTIADQWEFSVAGEAVTHLFLSRNTVPASGAGIPGISLPAGLTSSGLPTGIELNGAHGHDQELLALARRVESVLGTLPAPL</sequence>
<dbReference type="PANTHER" id="PTHR11895">
    <property type="entry name" value="TRANSAMIDASE"/>
    <property type="match status" value="1"/>
</dbReference>
<dbReference type="EMBL" id="RBKT01000001">
    <property type="protein sequence ID" value="RKR86791.1"/>
    <property type="molecule type" value="Genomic_DNA"/>
</dbReference>
<dbReference type="GO" id="GO:0003824">
    <property type="term" value="F:catalytic activity"/>
    <property type="evidence" value="ECO:0007669"/>
    <property type="project" value="InterPro"/>
</dbReference>
<dbReference type="PANTHER" id="PTHR11895:SF151">
    <property type="entry name" value="GLUTAMYL-TRNA(GLN) AMIDOTRANSFERASE SUBUNIT A"/>
    <property type="match status" value="1"/>
</dbReference>
<evidence type="ECO:0000259" key="1">
    <source>
        <dbReference type="Pfam" id="PF01425"/>
    </source>
</evidence>
<dbReference type="Pfam" id="PF01425">
    <property type="entry name" value="Amidase"/>
    <property type="match status" value="1"/>
</dbReference>
<dbReference type="OrthoDB" id="9811471at2"/>
<proteinExistence type="predicted"/>
<dbReference type="InterPro" id="IPR000120">
    <property type="entry name" value="Amidase"/>
</dbReference>
<dbReference type="RefSeq" id="WP_121155094.1">
    <property type="nucleotide sequence ID" value="NZ_RBKT01000001.1"/>
</dbReference>
<dbReference type="Gene3D" id="3.90.1300.10">
    <property type="entry name" value="Amidase signature (AS) domain"/>
    <property type="match status" value="1"/>
</dbReference>
<dbReference type="InterPro" id="IPR023631">
    <property type="entry name" value="Amidase_dom"/>
</dbReference>
<reference evidence="2 3" key="1">
    <citation type="submission" date="2018-10" db="EMBL/GenBank/DDBJ databases">
        <title>Sequencing the genomes of 1000 actinobacteria strains.</title>
        <authorList>
            <person name="Klenk H.-P."/>
        </authorList>
    </citation>
    <scope>NUCLEOTIDE SEQUENCE [LARGE SCALE GENOMIC DNA]</scope>
    <source>
        <strain evidence="2 3">DSM 45175</strain>
    </source>
</reference>
<comment type="caution">
    <text evidence="2">The sequence shown here is derived from an EMBL/GenBank/DDBJ whole genome shotgun (WGS) entry which is preliminary data.</text>
</comment>
<accession>A0A495JDI3</accession>
<dbReference type="Proteomes" id="UP000277671">
    <property type="component" value="Unassembled WGS sequence"/>
</dbReference>
<name>A0A495JDI3_9ACTN</name>
<organism evidence="2 3">
    <name type="scientific">Micromonospora pisi</name>
    <dbReference type="NCBI Taxonomy" id="589240"/>
    <lineage>
        <taxon>Bacteria</taxon>
        <taxon>Bacillati</taxon>
        <taxon>Actinomycetota</taxon>
        <taxon>Actinomycetes</taxon>
        <taxon>Micromonosporales</taxon>
        <taxon>Micromonosporaceae</taxon>
        <taxon>Micromonospora</taxon>
    </lineage>
</organism>
<dbReference type="AlphaFoldDB" id="A0A495JDI3"/>